<keyword evidence="8" id="KW-1133">Transmembrane helix</keyword>
<dbReference type="Gene3D" id="1.10.630.10">
    <property type="entry name" value="Cytochrome P450"/>
    <property type="match status" value="1"/>
</dbReference>
<evidence type="ECO:0000256" key="6">
    <source>
        <dbReference type="PIRSR" id="PIRSR602401-1"/>
    </source>
</evidence>
<comment type="caution">
    <text evidence="9">The sequence shown here is derived from an EMBL/GenBank/DDBJ whole genome shotgun (WGS) entry which is preliminary data.</text>
</comment>
<dbReference type="InterPro" id="IPR017972">
    <property type="entry name" value="Cyt_P450_CS"/>
</dbReference>
<dbReference type="Proteomes" id="UP001279734">
    <property type="component" value="Unassembled WGS sequence"/>
</dbReference>
<evidence type="ECO:0000256" key="3">
    <source>
        <dbReference type="ARBA" id="ARBA00023002"/>
    </source>
</evidence>
<gene>
    <name evidence="9" type="ORF">Nepgr_010690</name>
</gene>
<feature type="binding site" description="axial binding residue" evidence="6">
    <location>
        <position position="458"/>
    </location>
    <ligand>
        <name>heme</name>
        <dbReference type="ChEBI" id="CHEBI:30413"/>
    </ligand>
    <ligandPart>
        <name>Fe</name>
        <dbReference type="ChEBI" id="CHEBI:18248"/>
    </ligandPart>
</feature>
<keyword evidence="4 6" id="KW-0408">Iron</keyword>
<name>A0AAD3XLK1_NEPGR</name>
<dbReference type="InterPro" id="IPR001128">
    <property type="entry name" value="Cyt_P450"/>
</dbReference>
<dbReference type="GO" id="GO:0005506">
    <property type="term" value="F:iron ion binding"/>
    <property type="evidence" value="ECO:0007669"/>
    <property type="project" value="InterPro"/>
</dbReference>
<keyword evidence="8" id="KW-0472">Membrane</keyword>
<comment type="similarity">
    <text evidence="7">Belongs to the cytochrome P450 family.</text>
</comment>
<dbReference type="PRINTS" id="PR00385">
    <property type="entry name" value="P450"/>
</dbReference>
<evidence type="ECO:0008006" key="11">
    <source>
        <dbReference type="Google" id="ProtNLM"/>
    </source>
</evidence>
<evidence type="ECO:0000313" key="10">
    <source>
        <dbReference type="Proteomes" id="UP001279734"/>
    </source>
</evidence>
<dbReference type="PROSITE" id="PS00086">
    <property type="entry name" value="CYTOCHROME_P450"/>
    <property type="match status" value="1"/>
</dbReference>
<keyword evidence="1 6" id="KW-0349">Heme</keyword>
<evidence type="ECO:0000256" key="5">
    <source>
        <dbReference type="ARBA" id="ARBA00023033"/>
    </source>
</evidence>
<keyword evidence="8" id="KW-0812">Transmembrane</keyword>
<evidence type="ECO:0000256" key="2">
    <source>
        <dbReference type="ARBA" id="ARBA00022723"/>
    </source>
</evidence>
<feature type="transmembrane region" description="Helical" evidence="8">
    <location>
        <begin position="20"/>
        <end position="38"/>
    </location>
</feature>
<dbReference type="PANTHER" id="PTHR47951">
    <property type="entry name" value="OS08G0547900 PROTEIN"/>
    <property type="match status" value="1"/>
</dbReference>
<dbReference type="GO" id="GO:0004497">
    <property type="term" value="F:monooxygenase activity"/>
    <property type="evidence" value="ECO:0007669"/>
    <property type="project" value="UniProtKB-KW"/>
</dbReference>
<dbReference type="EMBL" id="BSYO01000008">
    <property type="protein sequence ID" value="GMH08850.1"/>
    <property type="molecule type" value="Genomic_DNA"/>
</dbReference>
<dbReference type="GO" id="GO:0020037">
    <property type="term" value="F:heme binding"/>
    <property type="evidence" value="ECO:0007669"/>
    <property type="project" value="InterPro"/>
</dbReference>
<protein>
    <recommendedName>
        <fullName evidence="11">Cytochrome P450</fullName>
    </recommendedName>
</protein>
<reference evidence="9" key="1">
    <citation type="submission" date="2023-05" db="EMBL/GenBank/DDBJ databases">
        <title>Nepenthes gracilis genome sequencing.</title>
        <authorList>
            <person name="Fukushima K."/>
        </authorList>
    </citation>
    <scope>NUCLEOTIDE SEQUENCE</scope>
    <source>
        <strain evidence="9">SING2019-196</strain>
    </source>
</reference>
<evidence type="ECO:0000256" key="1">
    <source>
        <dbReference type="ARBA" id="ARBA00022617"/>
    </source>
</evidence>
<comment type="cofactor">
    <cofactor evidence="6">
        <name>heme</name>
        <dbReference type="ChEBI" id="CHEBI:30413"/>
    </cofactor>
</comment>
<evidence type="ECO:0000256" key="7">
    <source>
        <dbReference type="RuleBase" id="RU000461"/>
    </source>
</evidence>
<proteinExistence type="inferred from homology"/>
<keyword evidence="5 7" id="KW-0503">Monooxygenase</keyword>
<dbReference type="InterPro" id="IPR002401">
    <property type="entry name" value="Cyt_P450_E_grp-I"/>
</dbReference>
<dbReference type="GO" id="GO:0016705">
    <property type="term" value="F:oxidoreductase activity, acting on paired donors, with incorporation or reduction of molecular oxygen"/>
    <property type="evidence" value="ECO:0007669"/>
    <property type="project" value="InterPro"/>
</dbReference>
<keyword evidence="3 7" id="KW-0560">Oxidoreductase</keyword>
<dbReference type="FunFam" id="1.10.630.10:FF:000026">
    <property type="entry name" value="Cytochrome P450 82C4"/>
    <property type="match status" value="1"/>
</dbReference>
<evidence type="ECO:0000256" key="8">
    <source>
        <dbReference type="SAM" id="Phobius"/>
    </source>
</evidence>
<evidence type="ECO:0000256" key="4">
    <source>
        <dbReference type="ARBA" id="ARBA00023004"/>
    </source>
</evidence>
<evidence type="ECO:0000313" key="9">
    <source>
        <dbReference type="EMBL" id="GMH08850.1"/>
    </source>
</evidence>
<dbReference type="PANTHER" id="PTHR47951:SF3">
    <property type="entry name" value="CYTOCHROME P450, FAMILY 706, SUBFAMILY A, POLYPEPTIDE 4"/>
    <property type="match status" value="1"/>
</dbReference>
<organism evidence="9 10">
    <name type="scientific">Nepenthes gracilis</name>
    <name type="common">Slender pitcher plant</name>
    <dbReference type="NCBI Taxonomy" id="150966"/>
    <lineage>
        <taxon>Eukaryota</taxon>
        <taxon>Viridiplantae</taxon>
        <taxon>Streptophyta</taxon>
        <taxon>Embryophyta</taxon>
        <taxon>Tracheophyta</taxon>
        <taxon>Spermatophyta</taxon>
        <taxon>Magnoliopsida</taxon>
        <taxon>eudicotyledons</taxon>
        <taxon>Gunneridae</taxon>
        <taxon>Pentapetalae</taxon>
        <taxon>Caryophyllales</taxon>
        <taxon>Nepenthaceae</taxon>
        <taxon>Nepenthes</taxon>
    </lineage>
</organism>
<dbReference type="AlphaFoldDB" id="A0AAD3XLK1"/>
<sequence length="520" mass="58725">MQSVLLPCWWRSINIDELAPFLFILGLSVILVALLTTVSTARKRHPPLPPGPGGLPLVGHLPFMDRSIHTYFTGLARTYGPILSLRLGQKVCVVVSSPSLAKEVFKDNDLTFANHDVPAAAKAGVYGGISMLWSPYGPEWRMLRKIAVRQLIGAAALDSTYYGVRRREVRRMMGHIYGRMGSPINMGEQMFMTMVNVMTSMLWSRTAAGEAEWDAVGAEFRRWMAEFTALLGMPNVSDLFPCLRRFDMQGVERRMRECSRRFDKMFDDIIDQRLKLKDERKEDNKDFLQALLELTDDRAAKTALTMSHVKALLLDMITGGTDTVATAMEYAMAEMINRPEIMENLRRETDSVVGKDNVIEESHLHKLPYLLAAVKESLRLHPPAPLLAPHRPSKLCTVGGYTIPEGSRMFVNVWSIHRDPSIWEEPLQFMPERFVDSKCDFGGNDFTYLPFGSGRRICPGTAMAERLMMLMLASLLHSFDWKTAEGQNLDFEEEPGILARKKRPLIVIASPRLSDPGLYL</sequence>
<keyword evidence="2 6" id="KW-0479">Metal-binding</keyword>
<keyword evidence="10" id="KW-1185">Reference proteome</keyword>
<dbReference type="Pfam" id="PF00067">
    <property type="entry name" value="p450"/>
    <property type="match status" value="1"/>
</dbReference>
<dbReference type="InterPro" id="IPR036396">
    <property type="entry name" value="Cyt_P450_sf"/>
</dbReference>
<dbReference type="SUPFAM" id="SSF48264">
    <property type="entry name" value="Cytochrome P450"/>
    <property type="match status" value="1"/>
</dbReference>
<accession>A0AAD3XLK1</accession>
<dbReference type="PRINTS" id="PR00463">
    <property type="entry name" value="EP450I"/>
</dbReference>